<accession>A0A4P2QDC0</accession>
<dbReference type="InterPro" id="IPR036812">
    <property type="entry name" value="NAD(P)_OxRdtase_dom_sf"/>
</dbReference>
<dbReference type="AlphaFoldDB" id="A0A4P2QDC0"/>
<feature type="domain" description="NADP-dependent oxidoreductase" evidence="2">
    <location>
        <begin position="26"/>
        <end position="298"/>
    </location>
</feature>
<dbReference type="SUPFAM" id="SSF51430">
    <property type="entry name" value="NAD(P)-linked oxidoreductase"/>
    <property type="match status" value="1"/>
</dbReference>
<dbReference type="PANTHER" id="PTHR43625">
    <property type="entry name" value="AFLATOXIN B1 ALDEHYDE REDUCTASE"/>
    <property type="match status" value="1"/>
</dbReference>
<dbReference type="InterPro" id="IPR020471">
    <property type="entry name" value="AKR"/>
</dbReference>
<dbReference type="EMBL" id="CP012670">
    <property type="protein sequence ID" value="AUX27770.1"/>
    <property type="molecule type" value="Genomic_DNA"/>
</dbReference>
<dbReference type="Pfam" id="PF00248">
    <property type="entry name" value="Aldo_ket_red"/>
    <property type="match status" value="1"/>
</dbReference>
<reference evidence="3 4" key="1">
    <citation type="submission" date="2015-09" db="EMBL/GenBank/DDBJ databases">
        <title>Sorangium comparison.</title>
        <authorList>
            <person name="Zaburannyi N."/>
            <person name="Bunk B."/>
            <person name="Overmann J."/>
            <person name="Mueller R."/>
        </authorList>
    </citation>
    <scope>NUCLEOTIDE SEQUENCE [LARGE SCALE GENOMIC DNA]</scope>
    <source>
        <strain evidence="3 4">So ceGT47</strain>
    </source>
</reference>
<dbReference type="GO" id="GO:0005737">
    <property type="term" value="C:cytoplasm"/>
    <property type="evidence" value="ECO:0007669"/>
    <property type="project" value="TreeGrafter"/>
</dbReference>
<gene>
    <name evidence="3" type="ORF">SOCEGT47_083680</name>
</gene>
<evidence type="ECO:0000256" key="1">
    <source>
        <dbReference type="ARBA" id="ARBA00023002"/>
    </source>
</evidence>
<dbReference type="PRINTS" id="PR00069">
    <property type="entry name" value="ALDKETRDTASE"/>
</dbReference>
<keyword evidence="1 3" id="KW-0560">Oxidoreductase</keyword>
<dbReference type="Proteomes" id="UP000295781">
    <property type="component" value="Chromosome"/>
</dbReference>
<protein>
    <submittedName>
        <fullName evidence="3">Oxidoreductase</fullName>
        <ecNumber evidence="3">1.-.-.-</ecNumber>
    </submittedName>
</protein>
<sequence length="301" mass="32681">MTRTATSFAVPPATLRLGDLEVTRFGFGAMRLPGKDVWGEPDDPARARAVVRRAVELGMNLIDTAWYYGPYVAHRLIAEALFPYPEHLVIATKLGGKRLPDKSWAAALRPEELRAGCEEDLRLLRRERLDVVHLRYVPADVPFAESLDAMIALQREGKIRHLALSNVSTAQLEEALARVPIVAVQNLYNLAGGLPGVPQEPHFEGESPDAVLDLCAARGIAFLPYFPLVMGQLGDSPALAAAAERHGATPAQLALAWLLARSPVMLPIPGTGSLEHLEENWAARTIALSPDEVTAIAASMR</sequence>
<dbReference type="RefSeq" id="WP_129356242.1">
    <property type="nucleotide sequence ID" value="NZ_CP012670.1"/>
</dbReference>
<dbReference type="EC" id="1.-.-.-" evidence="3"/>
<evidence type="ECO:0000259" key="2">
    <source>
        <dbReference type="Pfam" id="PF00248"/>
    </source>
</evidence>
<dbReference type="InterPro" id="IPR023210">
    <property type="entry name" value="NADP_OxRdtase_dom"/>
</dbReference>
<dbReference type="OrthoDB" id="5523216at2"/>
<proteinExistence type="predicted"/>
<dbReference type="CDD" id="cd19088">
    <property type="entry name" value="AKR_AKR13B1"/>
    <property type="match status" value="1"/>
</dbReference>
<dbReference type="PANTHER" id="PTHR43625:SF40">
    <property type="entry name" value="ALDO-KETO REDUCTASE YAKC [NADP(+)]"/>
    <property type="match status" value="1"/>
</dbReference>
<evidence type="ECO:0000313" key="3">
    <source>
        <dbReference type="EMBL" id="AUX27770.1"/>
    </source>
</evidence>
<organism evidence="3 4">
    <name type="scientific">Sorangium cellulosum</name>
    <name type="common">Polyangium cellulosum</name>
    <dbReference type="NCBI Taxonomy" id="56"/>
    <lineage>
        <taxon>Bacteria</taxon>
        <taxon>Pseudomonadati</taxon>
        <taxon>Myxococcota</taxon>
        <taxon>Polyangia</taxon>
        <taxon>Polyangiales</taxon>
        <taxon>Polyangiaceae</taxon>
        <taxon>Sorangium</taxon>
    </lineage>
</organism>
<dbReference type="InterPro" id="IPR050791">
    <property type="entry name" value="Aldo-Keto_reductase"/>
</dbReference>
<evidence type="ECO:0000313" key="4">
    <source>
        <dbReference type="Proteomes" id="UP000295781"/>
    </source>
</evidence>
<name>A0A4P2QDC0_SORCE</name>
<dbReference type="GO" id="GO:0016491">
    <property type="term" value="F:oxidoreductase activity"/>
    <property type="evidence" value="ECO:0007669"/>
    <property type="project" value="UniProtKB-KW"/>
</dbReference>
<dbReference type="Gene3D" id="3.20.20.100">
    <property type="entry name" value="NADP-dependent oxidoreductase domain"/>
    <property type="match status" value="1"/>
</dbReference>